<comment type="caution">
    <text evidence="5">The sequence shown here is derived from an EMBL/GenBank/DDBJ whole genome shotgun (WGS) entry which is preliminary data.</text>
</comment>
<evidence type="ECO:0000259" key="4">
    <source>
        <dbReference type="PROSITE" id="PS50977"/>
    </source>
</evidence>
<keyword evidence="6" id="KW-1185">Reference proteome</keyword>
<reference evidence="5" key="1">
    <citation type="submission" date="2021-03" db="EMBL/GenBank/DDBJ databases">
        <title>Roseibium sp. CAU 1637 isolated from Incheon.</title>
        <authorList>
            <person name="Kim W."/>
        </authorList>
    </citation>
    <scope>NUCLEOTIDE SEQUENCE</scope>
    <source>
        <strain evidence="5">CAU 1637</strain>
    </source>
</reference>
<name>A0A939EL59_9HYPH</name>
<evidence type="ECO:0000256" key="2">
    <source>
        <dbReference type="PROSITE-ProRule" id="PRU00335"/>
    </source>
</evidence>
<feature type="domain" description="HTH tetR-type" evidence="4">
    <location>
        <begin position="4"/>
        <end position="64"/>
    </location>
</feature>
<feature type="DNA-binding region" description="H-T-H motif" evidence="2">
    <location>
        <begin position="27"/>
        <end position="46"/>
    </location>
</feature>
<dbReference type="EMBL" id="JAFLNF010000001">
    <property type="protein sequence ID" value="MBO0343832.1"/>
    <property type="molecule type" value="Genomic_DNA"/>
</dbReference>
<evidence type="ECO:0000313" key="5">
    <source>
        <dbReference type="EMBL" id="MBO0343832.1"/>
    </source>
</evidence>
<dbReference type="SUPFAM" id="SSF46689">
    <property type="entry name" value="Homeodomain-like"/>
    <property type="match status" value="1"/>
</dbReference>
<accession>A0A939EL59</accession>
<keyword evidence="1 2" id="KW-0238">DNA-binding</keyword>
<proteinExistence type="predicted"/>
<dbReference type="Gene3D" id="1.10.357.10">
    <property type="entry name" value="Tetracycline Repressor, domain 2"/>
    <property type="match status" value="1"/>
</dbReference>
<protein>
    <submittedName>
        <fullName evidence="5">TetR/AcrR family transcriptional regulator</fullName>
    </submittedName>
</protein>
<dbReference type="AlphaFoldDB" id="A0A939EL59"/>
<dbReference type="Proteomes" id="UP000664779">
    <property type="component" value="Unassembled WGS sequence"/>
</dbReference>
<feature type="region of interest" description="Disordered" evidence="3">
    <location>
        <begin position="213"/>
        <end position="246"/>
    </location>
</feature>
<evidence type="ECO:0000256" key="3">
    <source>
        <dbReference type="SAM" id="MobiDB-lite"/>
    </source>
</evidence>
<dbReference type="InterPro" id="IPR001647">
    <property type="entry name" value="HTH_TetR"/>
</dbReference>
<organism evidence="5 6">
    <name type="scientific">Roseibium limicola</name>
    <dbReference type="NCBI Taxonomy" id="2816037"/>
    <lineage>
        <taxon>Bacteria</taxon>
        <taxon>Pseudomonadati</taxon>
        <taxon>Pseudomonadota</taxon>
        <taxon>Alphaproteobacteria</taxon>
        <taxon>Hyphomicrobiales</taxon>
        <taxon>Stappiaceae</taxon>
        <taxon>Roseibium</taxon>
    </lineage>
</organism>
<dbReference type="PROSITE" id="PS50977">
    <property type="entry name" value="HTH_TETR_2"/>
    <property type="match status" value="1"/>
</dbReference>
<evidence type="ECO:0000313" key="6">
    <source>
        <dbReference type="Proteomes" id="UP000664779"/>
    </source>
</evidence>
<gene>
    <name evidence="5" type="ORF">J0X15_01245</name>
</gene>
<dbReference type="GO" id="GO:0003677">
    <property type="term" value="F:DNA binding"/>
    <property type="evidence" value="ECO:0007669"/>
    <property type="project" value="UniProtKB-UniRule"/>
</dbReference>
<evidence type="ECO:0000256" key="1">
    <source>
        <dbReference type="ARBA" id="ARBA00023125"/>
    </source>
</evidence>
<dbReference type="Pfam" id="PF00440">
    <property type="entry name" value="TetR_N"/>
    <property type="match status" value="1"/>
</dbReference>
<dbReference type="RefSeq" id="WP_206937568.1">
    <property type="nucleotide sequence ID" value="NZ_JAFLNF010000001.1"/>
</dbReference>
<dbReference type="InterPro" id="IPR009057">
    <property type="entry name" value="Homeodomain-like_sf"/>
</dbReference>
<sequence length="246" mass="26819">MANAKTAQKILTAYMALLGEHDYNDVTLSRLAETADVSLATVRENFASRADLIAGFASMIDQQVLDERDPEMADQPARDRLFDVLMTRLDKLEAYKAGLKTLMAAVRADPALALELNSVAVRSQTWMLTAAGIDFNGVRARLVSQGLAISFAKVLCSWLDDADPGLARTMAKLDRELDKGEDWLGRISRAEKFACKLQALGCRLQKAGDRWRQRRRSDWAEDDMAAGTNPGMGSGVPGDGEAAPAV</sequence>